<feature type="transmembrane region" description="Helical" evidence="1">
    <location>
        <begin position="12"/>
        <end position="32"/>
    </location>
</feature>
<evidence type="ECO:0000313" key="2">
    <source>
        <dbReference type="EMBL" id="SBS70097.1"/>
    </source>
</evidence>
<dbReference type="EMBL" id="FLQR01000001">
    <property type="protein sequence ID" value="SBS70097.1"/>
    <property type="molecule type" value="Genomic_DNA"/>
</dbReference>
<organism evidence="2">
    <name type="scientific">uncultured Microbacterium sp</name>
    <dbReference type="NCBI Taxonomy" id="191216"/>
    <lineage>
        <taxon>Bacteria</taxon>
        <taxon>Bacillati</taxon>
        <taxon>Actinomycetota</taxon>
        <taxon>Actinomycetes</taxon>
        <taxon>Micrococcales</taxon>
        <taxon>Microbacteriaceae</taxon>
        <taxon>Microbacterium</taxon>
        <taxon>environmental samples</taxon>
    </lineage>
</organism>
<accession>A0A1Y5NUL2</accession>
<name>A0A1Y5NUL2_9MICO</name>
<keyword evidence="1" id="KW-0472">Membrane</keyword>
<evidence type="ECO:0000256" key="1">
    <source>
        <dbReference type="SAM" id="Phobius"/>
    </source>
</evidence>
<dbReference type="RefSeq" id="WP_295572692.1">
    <property type="nucleotide sequence ID" value="NZ_FLQR01000001.1"/>
</dbReference>
<reference evidence="2" key="1">
    <citation type="submission" date="2016-03" db="EMBL/GenBank/DDBJ databases">
        <authorList>
            <person name="Ploux O."/>
        </authorList>
    </citation>
    <scope>NUCLEOTIDE SEQUENCE</scope>
    <source>
        <strain evidence="2">UC1</strain>
    </source>
</reference>
<sequence>MEYGWMSHALGWIIGLMTVVATVGAAGALWSMGRTSYRKD</sequence>
<proteinExistence type="predicted"/>
<gene>
    <name evidence="2" type="ORF">MIPYR_10277</name>
</gene>
<dbReference type="AlphaFoldDB" id="A0A1Y5NUL2"/>
<protein>
    <submittedName>
        <fullName evidence="2">Uncharacterized protein</fullName>
    </submittedName>
</protein>
<keyword evidence="1" id="KW-0812">Transmembrane</keyword>
<keyword evidence="1" id="KW-1133">Transmembrane helix</keyword>